<feature type="compositionally biased region" description="Basic and acidic residues" evidence="1">
    <location>
        <begin position="76"/>
        <end position="94"/>
    </location>
</feature>
<feature type="compositionally biased region" description="Acidic residues" evidence="1">
    <location>
        <begin position="66"/>
        <end position="75"/>
    </location>
</feature>
<protein>
    <submittedName>
        <fullName evidence="2">Uncharacterized protein</fullName>
    </submittedName>
</protein>
<name>A0A9N8EPG8_9STRA</name>
<dbReference type="EMBL" id="CAICTM010001488">
    <property type="protein sequence ID" value="CAB9524070.1"/>
    <property type="molecule type" value="Genomic_DNA"/>
</dbReference>
<evidence type="ECO:0000313" key="3">
    <source>
        <dbReference type="Proteomes" id="UP001153069"/>
    </source>
</evidence>
<feature type="compositionally biased region" description="Basic and acidic residues" evidence="1">
    <location>
        <begin position="105"/>
        <end position="118"/>
    </location>
</feature>
<feature type="region of interest" description="Disordered" evidence="1">
    <location>
        <begin position="1"/>
        <end position="118"/>
    </location>
</feature>
<feature type="compositionally biased region" description="Basic and acidic residues" evidence="1">
    <location>
        <begin position="17"/>
        <end position="36"/>
    </location>
</feature>
<evidence type="ECO:0000313" key="2">
    <source>
        <dbReference type="EMBL" id="CAB9524070.1"/>
    </source>
</evidence>
<keyword evidence="3" id="KW-1185">Reference proteome</keyword>
<dbReference type="AlphaFoldDB" id="A0A9N8EPG8"/>
<organism evidence="2 3">
    <name type="scientific">Seminavis robusta</name>
    <dbReference type="NCBI Taxonomy" id="568900"/>
    <lineage>
        <taxon>Eukaryota</taxon>
        <taxon>Sar</taxon>
        <taxon>Stramenopiles</taxon>
        <taxon>Ochrophyta</taxon>
        <taxon>Bacillariophyta</taxon>
        <taxon>Bacillariophyceae</taxon>
        <taxon>Bacillariophycidae</taxon>
        <taxon>Naviculales</taxon>
        <taxon>Naviculaceae</taxon>
        <taxon>Seminavis</taxon>
    </lineage>
</organism>
<feature type="compositionally biased region" description="Acidic residues" evidence="1">
    <location>
        <begin position="47"/>
        <end position="59"/>
    </location>
</feature>
<comment type="caution">
    <text evidence="2">The sequence shown here is derived from an EMBL/GenBank/DDBJ whole genome shotgun (WGS) entry which is preliminary data.</text>
</comment>
<proteinExistence type="predicted"/>
<sequence>MARIYPHFHYDSFSNSQDKDLPPNIERYLRLIHPHDYTQLQQKGEGDDNGEEGDNEDKVEEVGKEESEDSILDDTDGSHDGLDDKKKPAKKRDDAEETNASKNGLGDEKEPREKKFEAKTVELGTITMEMPLRQFYTPDFQNICKCLP</sequence>
<reference evidence="2" key="1">
    <citation type="submission" date="2020-06" db="EMBL/GenBank/DDBJ databases">
        <authorList>
            <consortium name="Plant Systems Biology data submission"/>
        </authorList>
    </citation>
    <scope>NUCLEOTIDE SEQUENCE</scope>
    <source>
        <strain evidence="2">D6</strain>
    </source>
</reference>
<gene>
    <name evidence="2" type="ORF">SEMRO_1490_G277040.1</name>
</gene>
<evidence type="ECO:0000256" key="1">
    <source>
        <dbReference type="SAM" id="MobiDB-lite"/>
    </source>
</evidence>
<dbReference type="Proteomes" id="UP001153069">
    <property type="component" value="Unassembled WGS sequence"/>
</dbReference>
<accession>A0A9N8EPG8</accession>